<keyword evidence="3" id="KW-1185">Reference proteome</keyword>
<organism evidence="2 3">
    <name type="scientific">Coniochaeta pulveracea</name>
    <dbReference type="NCBI Taxonomy" id="177199"/>
    <lineage>
        <taxon>Eukaryota</taxon>
        <taxon>Fungi</taxon>
        <taxon>Dikarya</taxon>
        <taxon>Ascomycota</taxon>
        <taxon>Pezizomycotina</taxon>
        <taxon>Sordariomycetes</taxon>
        <taxon>Sordariomycetidae</taxon>
        <taxon>Coniochaetales</taxon>
        <taxon>Coniochaetaceae</taxon>
        <taxon>Coniochaeta</taxon>
    </lineage>
</organism>
<reference evidence="2 3" key="1">
    <citation type="submission" date="2018-08" db="EMBL/GenBank/DDBJ databases">
        <title>Draft genome of the lignicolous fungus Coniochaeta pulveracea.</title>
        <authorList>
            <person name="Borstlap C.J."/>
            <person name="De Witt R.N."/>
            <person name="Botha A."/>
            <person name="Volschenk H."/>
        </authorList>
    </citation>
    <scope>NUCLEOTIDE SEQUENCE [LARGE SCALE GENOMIC DNA]</scope>
    <source>
        <strain evidence="2 3">CAB683</strain>
    </source>
</reference>
<dbReference type="AlphaFoldDB" id="A0A420YJW7"/>
<dbReference type="Proteomes" id="UP000275385">
    <property type="component" value="Unassembled WGS sequence"/>
</dbReference>
<comment type="caution">
    <text evidence="2">The sequence shown here is derived from an EMBL/GenBank/DDBJ whole genome shotgun (WGS) entry which is preliminary data.</text>
</comment>
<proteinExistence type="predicted"/>
<name>A0A420YJW7_9PEZI</name>
<accession>A0A420YJW7</accession>
<feature type="region of interest" description="Disordered" evidence="1">
    <location>
        <begin position="30"/>
        <end position="50"/>
    </location>
</feature>
<gene>
    <name evidence="2" type="ORF">DL546_008217</name>
</gene>
<evidence type="ECO:0000313" key="3">
    <source>
        <dbReference type="Proteomes" id="UP000275385"/>
    </source>
</evidence>
<evidence type="ECO:0000256" key="1">
    <source>
        <dbReference type="SAM" id="MobiDB-lite"/>
    </source>
</evidence>
<dbReference type="EMBL" id="QVQW01000006">
    <property type="protein sequence ID" value="RKU48066.1"/>
    <property type="molecule type" value="Genomic_DNA"/>
</dbReference>
<sequence>MDSNPTVSTKRQASAGRTLWCFTMGEWGSTEREKHGSGSSDEQNLGLVRGHPLRGTRELLTLIRLSATYKSSAPQY</sequence>
<protein>
    <submittedName>
        <fullName evidence="2">Uncharacterized protein</fullName>
    </submittedName>
</protein>
<evidence type="ECO:0000313" key="2">
    <source>
        <dbReference type="EMBL" id="RKU48066.1"/>
    </source>
</evidence>